<proteinExistence type="predicted"/>
<evidence type="ECO:0000256" key="3">
    <source>
        <dbReference type="ARBA" id="ARBA00004656"/>
    </source>
</evidence>
<dbReference type="EMBL" id="CAJNOJ010000049">
    <property type="protein sequence ID" value="CAF0959373.1"/>
    <property type="molecule type" value="Genomic_DNA"/>
</dbReference>
<protein>
    <recommendedName>
        <fullName evidence="10">RING-CH-type domain-containing protein</fullName>
    </recommendedName>
</protein>
<dbReference type="Pfam" id="PF12906">
    <property type="entry name" value="RINGv"/>
    <property type="match status" value="1"/>
</dbReference>
<feature type="compositionally biased region" description="Polar residues" evidence="8">
    <location>
        <begin position="1"/>
        <end position="15"/>
    </location>
</feature>
<dbReference type="GO" id="GO:0002376">
    <property type="term" value="P:immune system process"/>
    <property type="evidence" value="ECO:0007669"/>
    <property type="project" value="UniProtKB-KW"/>
</dbReference>
<dbReference type="GO" id="GO:0005765">
    <property type="term" value="C:lysosomal membrane"/>
    <property type="evidence" value="ECO:0007669"/>
    <property type="project" value="UniProtKB-SubCell"/>
</dbReference>
<feature type="compositionally biased region" description="Low complexity" evidence="8">
    <location>
        <begin position="550"/>
        <end position="563"/>
    </location>
</feature>
<feature type="region of interest" description="Disordered" evidence="8">
    <location>
        <begin position="550"/>
        <end position="569"/>
    </location>
</feature>
<keyword evidence="7" id="KW-0391">Immunity</keyword>
<keyword evidence="6" id="KW-0862">Zinc</keyword>
<keyword evidence="4" id="KW-0479">Metal-binding</keyword>
<evidence type="ECO:0000313" key="11">
    <source>
        <dbReference type="EMBL" id="CAF0959373.1"/>
    </source>
</evidence>
<comment type="caution">
    <text evidence="11">The sequence shown here is derived from an EMBL/GenBank/DDBJ whole genome shotgun (WGS) entry which is preliminary data.</text>
</comment>
<dbReference type="PANTHER" id="PTHR45981">
    <property type="entry name" value="LD02310P"/>
    <property type="match status" value="1"/>
</dbReference>
<keyword evidence="9" id="KW-0812">Transmembrane</keyword>
<evidence type="ECO:0000259" key="10">
    <source>
        <dbReference type="PROSITE" id="PS51292"/>
    </source>
</evidence>
<evidence type="ECO:0000256" key="5">
    <source>
        <dbReference type="ARBA" id="ARBA00022771"/>
    </source>
</evidence>
<dbReference type="Gene3D" id="3.30.40.10">
    <property type="entry name" value="Zinc/RING finger domain, C3HC4 (zinc finger)"/>
    <property type="match status" value="1"/>
</dbReference>
<dbReference type="SMART" id="SM00744">
    <property type="entry name" value="RINGv"/>
    <property type="match status" value="1"/>
</dbReference>
<sequence length="599" mass="66724">MSPSCAIKSKQSLDQTKSKSKCFKDNQKPRIKDSMATKEMKKENDESVYIDLDLQCCCPQSQLNNNASIQFSRRYLQCQSSMPVAILRSYIQLILPHSSMTQVTFYDSQHRLLHDQQLLSSLQPPPSSSSSIHIPIRFSLFNTITSLAHCSCSSSTPTLPPSISSSFSSPTVIRRETIDQTLSTCSSLHHPSSMIYSPCLSSSSASVSSPPTLSASSSGSISIVNLLTPPPSSSSCHSSTVNEHDSSSAAAAITDQAIIDEITSQFGEICPPVVKKNRNRLSKKTVAKISSNVPLDLMIKSTNTMKQPDEEGTEATVPITSPLLPSNTEPLTRQRSSSSSSSSKTSECPDICRICHCESTPDEPLISPCLCLGTMQYLHQACLQRWIKSAGVKSCELCKFEFIMRSEIKPFNQWQKLDMNVVERRKIMCSVAFNLIAVTCVLWSFYVLIEKTREEVKQGKLHWPFWTKLIVVAIGFTGGLVFLYVQCKMYLQLCIRWRQFNQRIIIHSISDQRQHGVSLPSEMKGLNNNNNNGNCIITVLDANDLPPLNSNTSSAAMNSNTSTDLNSSQVSINRNRRFEGNRNVLRRFLIFHRSDQIQH</sequence>
<keyword evidence="9" id="KW-1133">Transmembrane helix</keyword>
<name>A0A814DRR4_ADIRI</name>
<feature type="compositionally biased region" description="Polar residues" evidence="8">
    <location>
        <begin position="323"/>
        <end position="335"/>
    </location>
</feature>
<dbReference type="PROSITE" id="PS51292">
    <property type="entry name" value="ZF_RING_CH"/>
    <property type="match status" value="1"/>
</dbReference>
<dbReference type="AlphaFoldDB" id="A0A814DRR4"/>
<evidence type="ECO:0000256" key="8">
    <source>
        <dbReference type="SAM" id="MobiDB-lite"/>
    </source>
</evidence>
<evidence type="ECO:0000256" key="2">
    <source>
        <dbReference type="ARBA" id="ARBA00004177"/>
    </source>
</evidence>
<feature type="domain" description="RING-CH-type" evidence="10">
    <location>
        <begin position="344"/>
        <end position="405"/>
    </location>
</feature>
<dbReference type="InterPro" id="IPR011016">
    <property type="entry name" value="Znf_RING-CH"/>
</dbReference>
<gene>
    <name evidence="11" type="ORF">EDS130_LOCUS12766</name>
</gene>
<dbReference type="CDD" id="cd16698">
    <property type="entry name" value="RING_CH-C4HC3_MARCH1-like"/>
    <property type="match status" value="1"/>
</dbReference>
<evidence type="ECO:0000256" key="7">
    <source>
        <dbReference type="ARBA" id="ARBA00022859"/>
    </source>
</evidence>
<evidence type="ECO:0000256" key="9">
    <source>
        <dbReference type="SAM" id="Phobius"/>
    </source>
</evidence>
<evidence type="ECO:0000256" key="6">
    <source>
        <dbReference type="ARBA" id="ARBA00022833"/>
    </source>
</evidence>
<feature type="region of interest" description="Disordered" evidence="8">
    <location>
        <begin position="305"/>
        <end position="348"/>
    </location>
</feature>
<feature type="transmembrane region" description="Helical" evidence="9">
    <location>
        <begin position="427"/>
        <end position="449"/>
    </location>
</feature>
<evidence type="ECO:0000256" key="1">
    <source>
        <dbReference type="ARBA" id="ARBA00004127"/>
    </source>
</evidence>
<dbReference type="Proteomes" id="UP000663852">
    <property type="component" value="Unassembled WGS sequence"/>
</dbReference>
<evidence type="ECO:0000313" key="12">
    <source>
        <dbReference type="Proteomes" id="UP000663852"/>
    </source>
</evidence>
<dbReference type="GO" id="GO:0005768">
    <property type="term" value="C:endosome"/>
    <property type="evidence" value="ECO:0007669"/>
    <property type="project" value="UniProtKB-SubCell"/>
</dbReference>
<keyword evidence="9" id="KW-0472">Membrane</keyword>
<dbReference type="InterPro" id="IPR013083">
    <property type="entry name" value="Znf_RING/FYVE/PHD"/>
</dbReference>
<reference evidence="11" key="1">
    <citation type="submission" date="2021-02" db="EMBL/GenBank/DDBJ databases">
        <authorList>
            <person name="Nowell W R."/>
        </authorList>
    </citation>
    <scope>NUCLEOTIDE SEQUENCE</scope>
</reference>
<feature type="region of interest" description="Disordered" evidence="8">
    <location>
        <begin position="229"/>
        <end position="248"/>
    </location>
</feature>
<comment type="subcellular location">
    <subcellularLocation>
        <location evidence="1">Endomembrane system</location>
        <topology evidence="1">Multi-pass membrane protein</topology>
    </subcellularLocation>
    <subcellularLocation>
        <location evidence="2">Endosome</location>
    </subcellularLocation>
    <subcellularLocation>
        <location evidence="3">Lysosome membrane</location>
    </subcellularLocation>
</comment>
<dbReference type="GO" id="GO:0008270">
    <property type="term" value="F:zinc ion binding"/>
    <property type="evidence" value="ECO:0007669"/>
    <property type="project" value="UniProtKB-KW"/>
</dbReference>
<dbReference type="SUPFAM" id="SSF57850">
    <property type="entry name" value="RING/U-box"/>
    <property type="match status" value="1"/>
</dbReference>
<feature type="region of interest" description="Disordered" evidence="8">
    <location>
        <begin position="1"/>
        <end position="30"/>
    </location>
</feature>
<evidence type="ECO:0000256" key="4">
    <source>
        <dbReference type="ARBA" id="ARBA00022723"/>
    </source>
</evidence>
<dbReference type="OrthoDB" id="264354at2759"/>
<organism evidence="11 12">
    <name type="scientific">Adineta ricciae</name>
    <name type="common">Rotifer</name>
    <dbReference type="NCBI Taxonomy" id="249248"/>
    <lineage>
        <taxon>Eukaryota</taxon>
        <taxon>Metazoa</taxon>
        <taxon>Spiralia</taxon>
        <taxon>Gnathifera</taxon>
        <taxon>Rotifera</taxon>
        <taxon>Eurotatoria</taxon>
        <taxon>Bdelloidea</taxon>
        <taxon>Adinetida</taxon>
        <taxon>Adinetidae</taxon>
        <taxon>Adineta</taxon>
    </lineage>
</organism>
<keyword evidence="5" id="KW-0863">Zinc-finger</keyword>
<accession>A0A814DRR4</accession>
<feature type="transmembrane region" description="Helical" evidence="9">
    <location>
        <begin position="469"/>
        <end position="491"/>
    </location>
</feature>